<accession>A0A917KYP3</accession>
<sequence>MIQRRDLLGLAAAGVVLPALVRAQGAPQFTFRLHSFSSPTALDHTMHLDRWAERIATASGGRIKVEVYPAMQLGGQPRDLVQQLEDGVVDLIWTVPGFTPGRFMGVEGLELPFMNTGLSVSESPAAFNFVQKHLADNEFRGIKIVAINATDRALVHTTRKPIRTLEDWRGMRIRVAGRWIGEAVTALGGTPVGIALPGVYEALARGQVEGMMINWAITQPFRFYEVAKFHSEPRGGIFQGMILTLMSQRSYNRLPADLKAVIDADSGAPLSARLGEIWDSQTQPAIDATKAAAGNEIIEIPDEEKARWRTAVQPVYDAWIAEMTRRGRNGRAMFEDIQAIAASARS</sequence>
<dbReference type="AlphaFoldDB" id="A0A917KYP3"/>
<keyword evidence="1" id="KW-0732">Signal</keyword>
<evidence type="ECO:0000256" key="1">
    <source>
        <dbReference type="ARBA" id="ARBA00022729"/>
    </source>
</evidence>
<evidence type="ECO:0000313" key="3">
    <source>
        <dbReference type="Proteomes" id="UP000661507"/>
    </source>
</evidence>
<dbReference type="Gene3D" id="3.40.190.170">
    <property type="entry name" value="Bacterial extracellular solute-binding protein, family 7"/>
    <property type="match status" value="1"/>
</dbReference>
<reference evidence="2" key="1">
    <citation type="journal article" date="2014" name="Int. J. Syst. Evol. Microbiol.">
        <title>Complete genome sequence of Corynebacterium casei LMG S-19264T (=DSM 44701T), isolated from a smear-ripened cheese.</title>
        <authorList>
            <consortium name="US DOE Joint Genome Institute (JGI-PGF)"/>
            <person name="Walter F."/>
            <person name="Albersmeier A."/>
            <person name="Kalinowski J."/>
            <person name="Ruckert C."/>
        </authorList>
    </citation>
    <scope>NUCLEOTIDE SEQUENCE</scope>
    <source>
        <strain evidence="2">CGMCC 1.3617</strain>
    </source>
</reference>
<gene>
    <name evidence="2" type="ORF">GCM10011320_49830</name>
</gene>
<dbReference type="RefSeq" id="WP_188971915.1">
    <property type="nucleotide sequence ID" value="NZ_BMKW01000014.1"/>
</dbReference>
<dbReference type="InterPro" id="IPR038404">
    <property type="entry name" value="TRAP_DctP_sf"/>
</dbReference>
<dbReference type="Proteomes" id="UP000661507">
    <property type="component" value="Unassembled WGS sequence"/>
</dbReference>
<protein>
    <submittedName>
        <fullName evidence="2">C4-dicarboxylate ABC transporter</fullName>
    </submittedName>
</protein>
<dbReference type="GO" id="GO:0055085">
    <property type="term" value="P:transmembrane transport"/>
    <property type="evidence" value="ECO:0007669"/>
    <property type="project" value="InterPro"/>
</dbReference>
<proteinExistence type="predicted"/>
<dbReference type="InterPro" id="IPR018389">
    <property type="entry name" value="DctP_fam"/>
</dbReference>
<dbReference type="SUPFAM" id="SSF53850">
    <property type="entry name" value="Periplasmic binding protein-like II"/>
    <property type="match status" value="1"/>
</dbReference>
<dbReference type="EMBL" id="BMKW01000014">
    <property type="protein sequence ID" value="GGJ36127.1"/>
    <property type="molecule type" value="Genomic_DNA"/>
</dbReference>
<keyword evidence="3" id="KW-1185">Reference proteome</keyword>
<name>A0A917KYP3_9PROT</name>
<dbReference type="CDD" id="cd13665">
    <property type="entry name" value="PBP2_TRAP_Dctp3_4"/>
    <property type="match status" value="1"/>
</dbReference>
<dbReference type="NCBIfam" id="NF037995">
    <property type="entry name" value="TRAP_S1"/>
    <property type="match status" value="1"/>
</dbReference>
<dbReference type="PANTHER" id="PTHR33376:SF15">
    <property type="entry name" value="BLL6794 PROTEIN"/>
    <property type="match status" value="1"/>
</dbReference>
<reference evidence="2" key="2">
    <citation type="submission" date="2020-09" db="EMBL/GenBank/DDBJ databases">
        <authorList>
            <person name="Sun Q."/>
            <person name="Zhou Y."/>
        </authorList>
    </citation>
    <scope>NUCLEOTIDE SEQUENCE</scope>
    <source>
        <strain evidence="2">CGMCC 1.3617</strain>
    </source>
</reference>
<evidence type="ECO:0000313" key="2">
    <source>
        <dbReference type="EMBL" id="GGJ36127.1"/>
    </source>
</evidence>
<organism evidence="2 3">
    <name type="scientific">Neoroseomonas lacus</name>
    <dbReference type="NCBI Taxonomy" id="287609"/>
    <lineage>
        <taxon>Bacteria</taxon>
        <taxon>Pseudomonadati</taxon>
        <taxon>Pseudomonadota</taxon>
        <taxon>Alphaproteobacteria</taxon>
        <taxon>Acetobacterales</taxon>
        <taxon>Acetobacteraceae</taxon>
        <taxon>Neoroseomonas</taxon>
    </lineage>
</organism>
<comment type="caution">
    <text evidence="2">The sequence shown here is derived from an EMBL/GenBank/DDBJ whole genome shotgun (WGS) entry which is preliminary data.</text>
</comment>
<dbReference type="Pfam" id="PF03480">
    <property type="entry name" value="DctP"/>
    <property type="match status" value="1"/>
</dbReference>
<dbReference type="PANTHER" id="PTHR33376">
    <property type="match status" value="1"/>
</dbReference>